<dbReference type="GO" id="GO:0003676">
    <property type="term" value="F:nucleic acid binding"/>
    <property type="evidence" value="ECO:0007669"/>
    <property type="project" value="InterPro"/>
</dbReference>
<proteinExistence type="predicted"/>
<evidence type="ECO:0000313" key="1">
    <source>
        <dbReference type="EMBL" id="KAI9251460.1"/>
    </source>
</evidence>
<organism evidence="1 2">
    <name type="scientific">Phascolomyces articulosus</name>
    <dbReference type="NCBI Taxonomy" id="60185"/>
    <lineage>
        <taxon>Eukaryota</taxon>
        <taxon>Fungi</taxon>
        <taxon>Fungi incertae sedis</taxon>
        <taxon>Mucoromycota</taxon>
        <taxon>Mucoromycotina</taxon>
        <taxon>Mucoromycetes</taxon>
        <taxon>Mucorales</taxon>
        <taxon>Lichtheimiaceae</taxon>
        <taxon>Phascolomyces</taxon>
    </lineage>
</organism>
<sequence length="301" mass="33451">MGTIPVEPLNTPSRSSYPLLEFPPNVMVKYVSTYQEIEDISTEFLRKGIEQVIGLDCDLPVNPRPRQQEKLITIRIADIDDAAVCCVGRLDRLPSSLCKVFEMESIKKVSRKVDGDLKKIEQDFRIKCKGGLELGAFCRSQGVIDDGRLVLKNYKHNLSSGTYISFHPGGYICEAAAYSEVAEQTDKLDSALVKAHDKCLRNLGSTLLFDAIVQVSELCTSKQVSVGQLVLYNLTSVNKSQIFGDEMIGTCDSDDSDSIKSDVEDNHDIDKELAYIDDEGNDRLITKDIDKECQAVWPATV</sequence>
<reference evidence="1" key="2">
    <citation type="submission" date="2023-02" db="EMBL/GenBank/DDBJ databases">
        <authorList>
            <consortium name="DOE Joint Genome Institute"/>
            <person name="Mondo S.J."/>
            <person name="Chang Y."/>
            <person name="Wang Y."/>
            <person name="Ahrendt S."/>
            <person name="Andreopoulos W."/>
            <person name="Barry K."/>
            <person name="Beard J."/>
            <person name="Benny G.L."/>
            <person name="Blankenship S."/>
            <person name="Bonito G."/>
            <person name="Cuomo C."/>
            <person name="Desiro A."/>
            <person name="Gervers K.A."/>
            <person name="Hundley H."/>
            <person name="Kuo A."/>
            <person name="LaButti K."/>
            <person name="Lang B.F."/>
            <person name="Lipzen A."/>
            <person name="O'Donnell K."/>
            <person name="Pangilinan J."/>
            <person name="Reynolds N."/>
            <person name="Sandor L."/>
            <person name="Smith M.W."/>
            <person name="Tsang A."/>
            <person name="Grigoriev I.V."/>
            <person name="Stajich J.E."/>
            <person name="Spatafora J.W."/>
        </authorList>
    </citation>
    <scope>NUCLEOTIDE SEQUENCE</scope>
    <source>
        <strain evidence="1">RSA 2281</strain>
    </source>
</reference>
<gene>
    <name evidence="1" type="ORF">BDA99DRAFT_541448</name>
</gene>
<comment type="caution">
    <text evidence="1">The sequence shown here is derived from an EMBL/GenBank/DDBJ whole genome shotgun (WGS) entry which is preliminary data.</text>
</comment>
<keyword evidence="2" id="KW-1185">Reference proteome</keyword>
<evidence type="ECO:0000313" key="2">
    <source>
        <dbReference type="Proteomes" id="UP001209540"/>
    </source>
</evidence>
<accession>A0AAD5K1X7</accession>
<protein>
    <submittedName>
        <fullName evidence="1">Uncharacterized protein</fullName>
    </submittedName>
</protein>
<name>A0AAD5K1X7_9FUNG</name>
<dbReference type="InterPro" id="IPR036397">
    <property type="entry name" value="RNaseH_sf"/>
</dbReference>
<dbReference type="Proteomes" id="UP001209540">
    <property type="component" value="Unassembled WGS sequence"/>
</dbReference>
<dbReference type="InterPro" id="IPR012337">
    <property type="entry name" value="RNaseH-like_sf"/>
</dbReference>
<dbReference type="EMBL" id="JAIXMP010000030">
    <property type="protein sequence ID" value="KAI9251460.1"/>
    <property type="molecule type" value="Genomic_DNA"/>
</dbReference>
<dbReference type="SUPFAM" id="SSF53098">
    <property type="entry name" value="Ribonuclease H-like"/>
    <property type="match status" value="1"/>
</dbReference>
<dbReference type="AlphaFoldDB" id="A0AAD5K1X7"/>
<reference evidence="1" key="1">
    <citation type="journal article" date="2022" name="IScience">
        <title>Evolution of zygomycete secretomes and the origins of terrestrial fungal ecologies.</title>
        <authorList>
            <person name="Chang Y."/>
            <person name="Wang Y."/>
            <person name="Mondo S."/>
            <person name="Ahrendt S."/>
            <person name="Andreopoulos W."/>
            <person name="Barry K."/>
            <person name="Beard J."/>
            <person name="Benny G.L."/>
            <person name="Blankenship S."/>
            <person name="Bonito G."/>
            <person name="Cuomo C."/>
            <person name="Desiro A."/>
            <person name="Gervers K.A."/>
            <person name="Hundley H."/>
            <person name="Kuo A."/>
            <person name="LaButti K."/>
            <person name="Lang B.F."/>
            <person name="Lipzen A."/>
            <person name="O'Donnell K."/>
            <person name="Pangilinan J."/>
            <person name="Reynolds N."/>
            <person name="Sandor L."/>
            <person name="Smith M.E."/>
            <person name="Tsang A."/>
            <person name="Grigoriev I.V."/>
            <person name="Stajich J.E."/>
            <person name="Spatafora J.W."/>
        </authorList>
    </citation>
    <scope>NUCLEOTIDE SEQUENCE</scope>
    <source>
        <strain evidence="1">RSA 2281</strain>
    </source>
</reference>
<dbReference type="Gene3D" id="3.30.420.10">
    <property type="entry name" value="Ribonuclease H-like superfamily/Ribonuclease H"/>
    <property type="match status" value="1"/>
</dbReference>